<evidence type="ECO:0000256" key="1">
    <source>
        <dbReference type="SAM" id="SignalP"/>
    </source>
</evidence>
<keyword evidence="1" id="KW-0732">Signal</keyword>
<dbReference type="RefSeq" id="WP_133882470.1">
    <property type="nucleotide sequence ID" value="NZ_MWIN01000018.1"/>
</dbReference>
<comment type="caution">
    <text evidence="2">The sequence shown here is derived from an EMBL/GenBank/DDBJ whole genome shotgun (WGS) entry which is preliminary data.</text>
</comment>
<gene>
    <name evidence="2" type="ORF">DFR24_3340</name>
</gene>
<dbReference type="Proteomes" id="UP000295341">
    <property type="component" value="Unassembled WGS sequence"/>
</dbReference>
<dbReference type="PROSITE" id="PS51257">
    <property type="entry name" value="PROKAR_LIPOPROTEIN"/>
    <property type="match status" value="1"/>
</dbReference>
<evidence type="ECO:0000313" key="3">
    <source>
        <dbReference type="Proteomes" id="UP000295341"/>
    </source>
</evidence>
<organism evidence="2 3">
    <name type="scientific">Panacagrimonas perspica</name>
    <dbReference type="NCBI Taxonomy" id="381431"/>
    <lineage>
        <taxon>Bacteria</taxon>
        <taxon>Pseudomonadati</taxon>
        <taxon>Pseudomonadota</taxon>
        <taxon>Gammaproteobacteria</taxon>
        <taxon>Nevskiales</taxon>
        <taxon>Nevskiaceae</taxon>
        <taxon>Panacagrimonas</taxon>
    </lineage>
</organism>
<protein>
    <submittedName>
        <fullName evidence="2">Uncharacterized protein</fullName>
    </submittedName>
</protein>
<feature type="signal peptide" evidence="1">
    <location>
        <begin position="1"/>
        <end position="21"/>
    </location>
</feature>
<evidence type="ECO:0000313" key="2">
    <source>
        <dbReference type="EMBL" id="TDU28958.1"/>
    </source>
</evidence>
<dbReference type="OrthoDB" id="5405204at2"/>
<accession>A0A4S3K2K6</accession>
<feature type="chain" id="PRO_5030100164" evidence="1">
    <location>
        <begin position="22"/>
        <end position="499"/>
    </location>
</feature>
<keyword evidence="3" id="KW-1185">Reference proteome</keyword>
<dbReference type="EMBL" id="SOBT01000009">
    <property type="protein sequence ID" value="TDU28958.1"/>
    <property type="molecule type" value="Genomic_DNA"/>
</dbReference>
<reference evidence="2 3" key="1">
    <citation type="submission" date="2019-03" db="EMBL/GenBank/DDBJ databases">
        <title>Genomic Encyclopedia of Type Strains, Phase IV (KMG-IV): sequencing the most valuable type-strain genomes for metagenomic binning, comparative biology and taxonomic classification.</title>
        <authorList>
            <person name="Goeker M."/>
        </authorList>
    </citation>
    <scope>NUCLEOTIDE SEQUENCE [LARGE SCALE GENOMIC DNA]</scope>
    <source>
        <strain evidence="2 3">DSM 26377</strain>
    </source>
</reference>
<sequence length="499" mass="55292">MKGIRVAALPLLLLTACASLNGEDADVVDPFQGWFEEFRTCRQEYADMDARVEAAGKGNGAYYRVPGYPYFRTDRITASMAREVRTIDEIGGWMRRMREFDQEARDVEYRNLGFTAHQTAESNLRFHGCGGALAAVEFMDDPDALKRLVDAVQPPDEYSTLQRIVGLYAVDAPRMKARVAAYQHTLDEAYRQSLVRRSGQATPTLWKPQLEGDVSDISSFEVGAITDELGFPALTDGQWRALTLAHAPHLLIETASEHDVLAQPVLTASGAAAEISQHRVHYYITFTRVGHRVLPQFNYFFWFRGEGEGAPLDGFIWRVTLDGDAHPLVYERIHTSGYGHEWYPVQPLVSRAGENLEEPPVIAPEPAPGRLPTLRLQAHSHAVQRVAALSDVEGATEKTYEIVRLEDLFMMPSPSGGTQSLFGPDGLVKGPHGPDPIGGRSSGIHEPGALRQLGRHAIAHVGRAHFDDPFLLESVFHVPEQSPLRPIAGPLFDRSTLSR</sequence>
<name>A0A4S3K2K6_9GAMM</name>
<dbReference type="AlphaFoldDB" id="A0A4S3K2K6"/>
<proteinExistence type="predicted"/>